<name>A0A8S3X174_PARAO</name>
<dbReference type="OrthoDB" id="6778856at2759"/>
<sequence>MMKFLEEFGKTQNENLKYIREEISEIKNEIKTIKSTTKNFTQRFEQINSEIENIKYNHTATQNQIKNIESEITLIKDKQHIESSTDKSPVLCQENLILELKDRYDREKNIIIVGIPEINEKNSKLPGERSEVLHEVEVFTVNNDLCSERYEVNDPPRVII</sequence>
<protein>
    <submittedName>
        <fullName evidence="2">(apollo) hypothetical protein</fullName>
    </submittedName>
</protein>
<dbReference type="AlphaFoldDB" id="A0A8S3X174"/>
<keyword evidence="3" id="KW-1185">Reference proteome</keyword>
<evidence type="ECO:0000313" key="3">
    <source>
        <dbReference type="Proteomes" id="UP000691718"/>
    </source>
</evidence>
<dbReference type="EMBL" id="CAJQZP010000881">
    <property type="protein sequence ID" value="CAG4990702.1"/>
    <property type="molecule type" value="Genomic_DNA"/>
</dbReference>
<feature type="coiled-coil region" evidence="1">
    <location>
        <begin position="16"/>
        <end position="71"/>
    </location>
</feature>
<dbReference type="Proteomes" id="UP000691718">
    <property type="component" value="Unassembled WGS sequence"/>
</dbReference>
<evidence type="ECO:0000313" key="2">
    <source>
        <dbReference type="EMBL" id="CAG4990702.1"/>
    </source>
</evidence>
<comment type="caution">
    <text evidence="2">The sequence shown here is derived from an EMBL/GenBank/DDBJ whole genome shotgun (WGS) entry which is preliminary data.</text>
</comment>
<evidence type="ECO:0000256" key="1">
    <source>
        <dbReference type="SAM" id="Coils"/>
    </source>
</evidence>
<keyword evidence="1" id="KW-0175">Coiled coil</keyword>
<reference evidence="2" key="1">
    <citation type="submission" date="2021-04" db="EMBL/GenBank/DDBJ databases">
        <authorList>
            <person name="Tunstrom K."/>
        </authorList>
    </citation>
    <scope>NUCLEOTIDE SEQUENCE</scope>
</reference>
<accession>A0A8S3X174</accession>
<organism evidence="2 3">
    <name type="scientific">Parnassius apollo</name>
    <name type="common">Apollo butterfly</name>
    <name type="synonym">Papilio apollo</name>
    <dbReference type="NCBI Taxonomy" id="110799"/>
    <lineage>
        <taxon>Eukaryota</taxon>
        <taxon>Metazoa</taxon>
        <taxon>Ecdysozoa</taxon>
        <taxon>Arthropoda</taxon>
        <taxon>Hexapoda</taxon>
        <taxon>Insecta</taxon>
        <taxon>Pterygota</taxon>
        <taxon>Neoptera</taxon>
        <taxon>Endopterygota</taxon>
        <taxon>Lepidoptera</taxon>
        <taxon>Glossata</taxon>
        <taxon>Ditrysia</taxon>
        <taxon>Papilionoidea</taxon>
        <taxon>Papilionidae</taxon>
        <taxon>Parnassiinae</taxon>
        <taxon>Parnassini</taxon>
        <taxon>Parnassius</taxon>
        <taxon>Parnassius</taxon>
    </lineage>
</organism>
<proteinExistence type="predicted"/>
<gene>
    <name evidence="2" type="ORF">PAPOLLO_LOCUS11995</name>
</gene>